<dbReference type="GO" id="GO:0005856">
    <property type="term" value="C:cytoskeleton"/>
    <property type="evidence" value="ECO:0007669"/>
    <property type="project" value="UniProtKB-SubCell"/>
</dbReference>
<dbReference type="PROSITE" id="PS51670">
    <property type="entry name" value="SHKT"/>
    <property type="match status" value="1"/>
</dbReference>
<reference evidence="16" key="1">
    <citation type="submission" date="2022-11" db="UniProtKB">
        <authorList>
            <consortium name="WormBaseParasite"/>
        </authorList>
    </citation>
    <scope>IDENTIFICATION</scope>
</reference>
<dbReference type="CDD" id="cd00054">
    <property type="entry name" value="EGF_CA"/>
    <property type="match status" value="1"/>
</dbReference>
<keyword evidence="9" id="KW-0206">Cytoskeleton</keyword>
<dbReference type="AlphaFoldDB" id="A0A915L2B0"/>
<dbReference type="SMART" id="SM00179">
    <property type="entry name" value="EGF_CA"/>
    <property type="match status" value="1"/>
</dbReference>
<keyword evidence="3" id="KW-0963">Cytoplasm</keyword>
<dbReference type="GO" id="GO:0005509">
    <property type="term" value="F:calcium ion binding"/>
    <property type="evidence" value="ECO:0007669"/>
    <property type="project" value="InterPro"/>
</dbReference>
<feature type="disulfide bond" evidence="11">
    <location>
        <begin position="76"/>
        <end position="85"/>
    </location>
</feature>
<keyword evidence="4 11" id="KW-0245">EGF-like domain</keyword>
<dbReference type="PROSITE" id="PS00010">
    <property type="entry name" value="ASX_HYDROXYL"/>
    <property type="match status" value="1"/>
</dbReference>
<dbReference type="OMA" id="PPEDNTI"/>
<feature type="domain" description="EGF-like" evidence="13">
    <location>
        <begin position="50"/>
        <end position="86"/>
    </location>
</feature>
<comment type="subcellular location">
    <subcellularLocation>
        <location evidence="2">Cell projection</location>
    </subcellularLocation>
    <subcellularLocation>
        <location evidence="1">Cytoplasm</location>
        <location evidence="1">Cytoskeleton</location>
    </subcellularLocation>
</comment>
<proteinExistence type="predicted"/>
<comment type="caution">
    <text evidence="11">Lacks conserved residue(s) required for the propagation of feature annotation.</text>
</comment>
<feature type="domain" description="ShKT" evidence="14">
    <location>
        <begin position="89"/>
        <end position="123"/>
    </location>
</feature>
<keyword evidence="5" id="KW-0732">Signal</keyword>
<dbReference type="Pfam" id="PF01549">
    <property type="entry name" value="ShK"/>
    <property type="match status" value="1"/>
</dbReference>
<evidence type="ECO:0000256" key="8">
    <source>
        <dbReference type="ARBA" id="ARBA00023180"/>
    </source>
</evidence>
<keyword evidence="7 11" id="KW-1015">Disulfide bond</keyword>
<evidence type="ECO:0000256" key="2">
    <source>
        <dbReference type="ARBA" id="ARBA00004316"/>
    </source>
</evidence>
<dbReference type="PROSITE" id="PS00022">
    <property type="entry name" value="EGF_1"/>
    <property type="match status" value="1"/>
</dbReference>
<dbReference type="SUPFAM" id="SSF57196">
    <property type="entry name" value="EGF/Laminin"/>
    <property type="match status" value="1"/>
</dbReference>
<evidence type="ECO:0000256" key="9">
    <source>
        <dbReference type="ARBA" id="ARBA00023212"/>
    </source>
</evidence>
<evidence type="ECO:0000313" key="16">
    <source>
        <dbReference type="WBParaSite" id="nRc.2.0.1.t43893-RA"/>
    </source>
</evidence>
<evidence type="ECO:0000256" key="12">
    <source>
        <dbReference type="PROSITE-ProRule" id="PRU01005"/>
    </source>
</evidence>
<evidence type="ECO:0000259" key="14">
    <source>
        <dbReference type="PROSITE" id="PS51670"/>
    </source>
</evidence>
<dbReference type="Proteomes" id="UP000887565">
    <property type="component" value="Unplaced"/>
</dbReference>
<dbReference type="WBParaSite" id="nRc.2.0.1.t43893-RA">
    <property type="protein sequence ID" value="nRc.2.0.1.t43893-RA"/>
    <property type="gene ID" value="nRc.2.0.1.g43893"/>
</dbReference>
<evidence type="ECO:0000259" key="13">
    <source>
        <dbReference type="PROSITE" id="PS50026"/>
    </source>
</evidence>
<keyword evidence="15" id="KW-1185">Reference proteome</keyword>
<evidence type="ECO:0000256" key="1">
    <source>
        <dbReference type="ARBA" id="ARBA00004245"/>
    </source>
</evidence>
<dbReference type="InterPro" id="IPR000742">
    <property type="entry name" value="EGF"/>
</dbReference>
<evidence type="ECO:0000256" key="6">
    <source>
        <dbReference type="ARBA" id="ARBA00022737"/>
    </source>
</evidence>
<dbReference type="SMART" id="SM00254">
    <property type="entry name" value="ShKT"/>
    <property type="match status" value="1"/>
</dbReference>
<protein>
    <submittedName>
        <fullName evidence="16">EGF-like domain-containing protein</fullName>
    </submittedName>
</protein>
<name>A0A915L2B0_ROMCU</name>
<accession>A0A915L2B0</accession>
<dbReference type="InterPro" id="IPR000152">
    <property type="entry name" value="EGF-type_Asp/Asn_hydroxyl_site"/>
</dbReference>
<dbReference type="InterPro" id="IPR013032">
    <property type="entry name" value="EGF-like_CS"/>
</dbReference>
<organism evidence="15 16">
    <name type="scientific">Romanomermis culicivorax</name>
    <name type="common">Nematode worm</name>
    <dbReference type="NCBI Taxonomy" id="13658"/>
    <lineage>
        <taxon>Eukaryota</taxon>
        <taxon>Metazoa</taxon>
        <taxon>Ecdysozoa</taxon>
        <taxon>Nematoda</taxon>
        <taxon>Enoplea</taxon>
        <taxon>Dorylaimia</taxon>
        <taxon>Mermithida</taxon>
        <taxon>Mermithoidea</taxon>
        <taxon>Mermithidae</taxon>
        <taxon>Romanomermis</taxon>
    </lineage>
</organism>
<keyword evidence="8" id="KW-0325">Glycoprotein</keyword>
<evidence type="ECO:0000256" key="11">
    <source>
        <dbReference type="PROSITE-ProRule" id="PRU00076"/>
    </source>
</evidence>
<keyword evidence="10" id="KW-0966">Cell projection</keyword>
<feature type="disulfide bond" evidence="12">
    <location>
        <begin position="89"/>
        <end position="123"/>
    </location>
</feature>
<dbReference type="SMART" id="SM00181">
    <property type="entry name" value="EGF"/>
    <property type="match status" value="1"/>
</dbReference>
<evidence type="ECO:0000256" key="5">
    <source>
        <dbReference type="ARBA" id="ARBA00022729"/>
    </source>
</evidence>
<dbReference type="Gene3D" id="2.10.25.10">
    <property type="entry name" value="Laminin"/>
    <property type="match status" value="1"/>
</dbReference>
<evidence type="ECO:0000256" key="7">
    <source>
        <dbReference type="ARBA" id="ARBA00023157"/>
    </source>
</evidence>
<sequence length="232" mass="26109">MEKLRLGGRKRFLWYCRRKAISPIPISLSSCFQKSCTNRVKSRNFDSVGKIDDCQFRPCHNGGTCMDKIDGFECRCTKGFMGSRCHLPCQDSYKMCKKWKDENKCSSDSRFYKSACPASCNVCVFDNSTVSYYFIQPYQTLQLPPASSHCTSSWANGSVVINNDHPSEKSFRVGLITMTTNDSITMGSIFTMGSDGVIISEQGELGYLRLELTPFFVDAPKELEGKMPTMSN</sequence>
<evidence type="ECO:0000256" key="3">
    <source>
        <dbReference type="ARBA" id="ARBA00022490"/>
    </source>
</evidence>
<dbReference type="GO" id="GO:0042995">
    <property type="term" value="C:cell projection"/>
    <property type="evidence" value="ECO:0007669"/>
    <property type="project" value="UniProtKB-SubCell"/>
</dbReference>
<evidence type="ECO:0000256" key="10">
    <source>
        <dbReference type="ARBA" id="ARBA00023273"/>
    </source>
</evidence>
<evidence type="ECO:0000256" key="4">
    <source>
        <dbReference type="ARBA" id="ARBA00022536"/>
    </source>
</evidence>
<dbReference type="InterPro" id="IPR001881">
    <property type="entry name" value="EGF-like_Ca-bd_dom"/>
</dbReference>
<dbReference type="PROSITE" id="PS51257">
    <property type="entry name" value="PROKAR_LIPOPROTEIN"/>
    <property type="match status" value="1"/>
</dbReference>
<dbReference type="FunFam" id="2.10.25.10:FF:000318">
    <property type="entry name" value="Eyes shut homolog"/>
    <property type="match status" value="1"/>
</dbReference>
<dbReference type="InterPro" id="IPR003582">
    <property type="entry name" value="ShKT_dom"/>
</dbReference>
<dbReference type="Pfam" id="PF12661">
    <property type="entry name" value="hEGF"/>
    <property type="match status" value="1"/>
</dbReference>
<keyword evidence="6" id="KW-0677">Repeat</keyword>
<dbReference type="PROSITE" id="PS50026">
    <property type="entry name" value="EGF_3"/>
    <property type="match status" value="1"/>
</dbReference>
<evidence type="ECO:0000313" key="15">
    <source>
        <dbReference type="Proteomes" id="UP000887565"/>
    </source>
</evidence>